<dbReference type="EMBL" id="CP042906">
    <property type="protein sequence ID" value="QEX18940.1"/>
    <property type="molecule type" value="Genomic_DNA"/>
</dbReference>
<dbReference type="PANTHER" id="PTHR46211">
    <property type="entry name" value="GLYCEROPHOSPHORYL DIESTER PHOSPHODIESTERASE"/>
    <property type="match status" value="1"/>
</dbReference>
<sequence length="319" mass="34639">MSVKRFAAGILLLAISLSGWGSYRWATDVPVADPNYLPCPDLDWMAAEASGGASGPLPQTMPTDWLRSRPIAHRGLHDESKGVVENSLSAFRAAADAGYPIELDVQLSRDGEAMVFHDPFLDRMTGVKGRVCDFTAAELGRLRLGGTADPLPTLAQVFDAVGGRVPILIETKRLDYPVGPLEERVARLIVAYGRPVAIHSFSPDSLGWFAEHLPTVPRGQIAMDYAHAGTSQEYTSRGDVMLSGLHKWALTNLLRFRTARPDFVSYDLDDLPSAATTVARWLGLPIVAWTVNSPEAASRARQLADNIIFETIRPAAPAP</sequence>
<proteinExistence type="predicted"/>
<dbReference type="GO" id="GO:0006629">
    <property type="term" value="P:lipid metabolic process"/>
    <property type="evidence" value="ECO:0007669"/>
    <property type="project" value="InterPro"/>
</dbReference>
<dbReference type="AlphaFoldDB" id="A0A5J6MSB1"/>
<dbReference type="RefSeq" id="WP_151179048.1">
    <property type="nucleotide sequence ID" value="NZ_CP042906.1"/>
</dbReference>
<dbReference type="OrthoDB" id="9787897at2"/>
<keyword evidence="3" id="KW-1185">Reference proteome</keyword>
<dbReference type="Proteomes" id="UP000326202">
    <property type="component" value="Chromosome"/>
</dbReference>
<dbReference type="PANTHER" id="PTHR46211:SF1">
    <property type="entry name" value="GLYCEROPHOSPHODIESTER PHOSPHODIESTERASE, CYTOPLASMIC"/>
    <property type="match status" value="1"/>
</dbReference>
<gene>
    <name evidence="2" type="ORF">FRZ44_42520</name>
</gene>
<dbReference type="Pfam" id="PF03009">
    <property type="entry name" value="GDPD"/>
    <property type="match status" value="1"/>
</dbReference>
<reference evidence="2 3" key="1">
    <citation type="submission" date="2019-08" db="EMBL/GenBank/DDBJ databases">
        <title>Hyperibacter terrae gen. nov., sp. nov. and Hyperibacter viscosus sp. nov., two new members in the family Rhodospirillaceae isolated from the rhizosphere of Hypericum perforatum.</title>
        <authorList>
            <person name="Noviana Z."/>
        </authorList>
    </citation>
    <scope>NUCLEOTIDE SEQUENCE [LARGE SCALE GENOMIC DNA]</scope>
    <source>
        <strain evidence="2 3">R5913</strain>
    </source>
</reference>
<evidence type="ECO:0000259" key="1">
    <source>
        <dbReference type="PROSITE" id="PS51704"/>
    </source>
</evidence>
<feature type="domain" description="GP-PDE" evidence="1">
    <location>
        <begin position="68"/>
        <end position="319"/>
    </location>
</feature>
<dbReference type="CDD" id="cd08585">
    <property type="entry name" value="GDPD_like_3"/>
    <property type="match status" value="1"/>
</dbReference>
<evidence type="ECO:0000313" key="2">
    <source>
        <dbReference type="EMBL" id="QEX18940.1"/>
    </source>
</evidence>
<dbReference type="PROSITE" id="PS51704">
    <property type="entry name" value="GP_PDE"/>
    <property type="match status" value="1"/>
</dbReference>
<evidence type="ECO:0000313" key="3">
    <source>
        <dbReference type="Proteomes" id="UP000326202"/>
    </source>
</evidence>
<name>A0A5J6MSB1_9PROT</name>
<dbReference type="InterPro" id="IPR030395">
    <property type="entry name" value="GP_PDE_dom"/>
</dbReference>
<dbReference type="InterPro" id="IPR017946">
    <property type="entry name" value="PLC-like_Pdiesterase_TIM-brl"/>
</dbReference>
<dbReference type="SUPFAM" id="SSF51695">
    <property type="entry name" value="PLC-like phosphodiesterases"/>
    <property type="match status" value="1"/>
</dbReference>
<dbReference type="Gene3D" id="3.20.20.190">
    <property type="entry name" value="Phosphatidylinositol (PI) phosphodiesterase"/>
    <property type="match status" value="1"/>
</dbReference>
<organism evidence="2 3">
    <name type="scientific">Hypericibacter terrae</name>
    <dbReference type="NCBI Taxonomy" id="2602015"/>
    <lineage>
        <taxon>Bacteria</taxon>
        <taxon>Pseudomonadati</taxon>
        <taxon>Pseudomonadota</taxon>
        <taxon>Alphaproteobacteria</taxon>
        <taxon>Rhodospirillales</taxon>
        <taxon>Dongiaceae</taxon>
        <taxon>Hypericibacter</taxon>
    </lineage>
</organism>
<protein>
    <submittedName>
        <fullName evidence="2">Glycerophosphoryl diester phosphodiesterase</fullName>
    </submittedName>
</protein>
<dbReference type="GO" id="GO:0008081">
    <property type="term" value="F:phosphoric diester hydrolase activity"/>
    <property type="evidence" value="ECO:0007669"/>
    <property type="project" value="InterPro"/>
</dbReference>
<accession>A0A5J6MSB1</accession>
<dbReference type="KEGG" id="htq:FRZ44_42520"/>